<dbReference type="AlphaFoldDB" id="A0A1J3HZY3"/>
<dbReference type="InterPro" id="IPR055294">
    <property type="entry name" value="FBL60-like"/>
</dbReference>
<proteinExistence type="predicted"/>
<dbReference type="InterPro" id="IPR053781">
    <property type="entry name" value="F-box_AtFBL13-like"/>
</dbReference>
<dbReference type="InterPro" id="IPR001810">
    <property type="entry name" value="F-box_dom"/>
</dbReference>
<dbReference type="SUPFAM" id="SSF81383">
    <property type="entry name" value="F-box domain"/>
    <property type="match status" value="1"/>
</dbReference>
<accession>A0A1J3HZY3</accession>
<dbReference type="PANTHER" id="PTHR31293">
    <property type="entry name" value="RNI-LIKE SUPERFAMILY PROTEIN"/>
    <property type="match status" value="1"/>
</dbReference>
<sequence>MNHVSSLPKELLCHILSFLTTKEAALTSVLSKRWLNLLAFVPSLDIDDSVFLHPQEGKREREGILQSFEDFVDRVLALQGHSSIKRFSLKCENGVDKDRLNRWICNVLHRGVSDLELFINDDDRLSLCAASRDVRQQDTSQPETK</sequence>
<dbReference type="PANTHER" id="PTHR31293:SF16">
    <property type="entry name" value="RNI-LIKE SUPERFAMILY PROTEIN"/>
    <property type="match status" value="1"/>
</dbReference>
<dbReference type="Pfam" id="PF00646">
    <property type="entry name" value="F-box"/>
    <property type="match status" value="1"/>
</dbReference>
<dbReference type="PROSITE" id="PS50181">
    <property type="entry name" value="FBOX"/>
    <property type="match status" value="1"/>
</dbReference>
<gene>
    <name evidence="2" type="ORF">LE_TR5721_c0_g1_i1_g.21067</name>
</gene>
<dbReference type="EMBL" id="GEVL01004873">
    <property type="protein sequence ID" value="JAU72468.1"/>
    <property type="molecule type" value="Transcribed_RNA"/>
</dbReference>
<protein>
    <submittedName>
        <fullName evidence="2">F-box/LRR-repeat protein</fullName>
    </submittedName>
</protein>
<dbReference type="Gene3D" id="1.20.1280.50">
    <property type="match status" value="1"/>
</dbReference>
<organism evidence="2">
    <name type="scientific">Noccaea caerulescens</name>
    <name type="common">Alpine penny-cress</name>
    <name type="synonym">Thlaspi caerulescens</name>
    <dbReference type="NCBI Taxonomy" id="107243"/>
    <lineage>
        <taxon>Eukaryota</taxon>
        <taxon>Viridiplantae</taxon>
        <taxon>Streptophyta</taxon>
        <taxon>Embryophyta</taxon>
        <taxon>Tracheophyta</taxon>
        <taxon>Spermatophyta</taxon>
        <taxon>Magnoliopsida</taxon>
        <taxon>eudicotyledons</taxon>
        <taxon>Gunneridae</taxon>
        <taxon>Pentapetalae</taxon>
        <taxon>rosids</taxon>
        <taxon>malvids</taxon>
        <taxon>Brassicales</taxon>
        <taxon>Brassicaceae</taxon>
        <taxon>Coluteocarpeae</taxon>
        <taxon>Noccaea</taxon>
    </lineage>
</organism>
<evidence type="ECO:0000313" key="2">
    <source>
        <dbReference type="EMBL" id="JAU72468.1"/>
    </source>
</evidence>
<dbReference type="CDD" id="cd22160">
    <property type="entry name" value="F-box_AtFBL13-like"/>
    <property type="match status" value="1"/>
</dbReference>
<name>A0A1J3HZY3_NOCCA</name>
<reference evidence="2" key="1">
    <citation type="submission" date="2016-07" db="EMBL/GenBank/DDBJ databases">
        <title>De novo transcriptome assembly of four accessions of the metal hyperaccumulator plant Noccaea caerulescens.</title>
        <authorList>
            <person name="Blande D."/>
            <person name="Halimaa P."/>
            <person name="Tervahauta A.I."/>
            <person name="Aarts M.G."/>
            <person name="Karenlampi S.O."/>
        </authorList>
    </citation>
    <scope>NUCLEOTIDE SEQUENCE</scope>
</reference>
<evidence type="ECO:0000259" key="1">
    <source>
        <dbReference type="PROSITE" id="PS50181"/>
    </source>
</evidence>
<dbReference type="InterPro" id="IPR036047">
    <property type="entry name" value="F-box-like_dom_sf"/>
</dbReference>
<feature type="domain" description="F-box" evidence="1">
    <location>
        <begin position="1"/>
        <end position="38"/>
    </location>
</feature>